<dbReference type="AlphaFoldDB" id="A0A9D9DD26"/>
<evidence type="ECO:0000313" key="5">
    <source>
        <dbReference type="Proteomes" id="UP000823631"/>
    </source>
</evidence>
<sequence length="273" mass="29812">MRSVLTLAAAALLVFSGSAAAQHGSFNPMAPRQLSQTSYRADYSYGCSMLAGSAIDTLQTPNRVVGWTLNYDVFDRYILRPVAHGYAMLPDPVQTGVGNFTSNIEEVNYIVNNLFIGEPGASAISLGRFAINSTIGILGFIDVASMMGLERHTMEFETVLGRAEMEQGPYLMVPVYGPTTGREVQGSVVDSAKLWWAPWFVTVGLWAVEGVHNRAQLIDQEGVVDNALDPYVSTRDIYLMYSEGKVHPDAAETAVPAEEESIDEEFLDEIDSL</sequence>
<reference evidence="4" key="1">
    <citation type="submission" date="2020-10" db="EMBL/GenBank/DDBJ databases">
        <authorList>
            <person name="Gilroy R."/>
        </authorList>
    </citation>
    <scope>NUCLEOTIDE SEQUENCE</scope>
    <source>
        <strain evidence="4">17213</strain>
    </source>
</reference>
<feature type="signal peptide" evidence="3">
    <location>
        <begin position="1"/>
        <end position="21"/>
    </location>
</feature>
<dbReference type="EMBL" id="JADINH010000213">
    <property type="protein sequence ID" value="MBO8416822.1"/>
    <property type="molecule type" value="Genomic_DNA"/>
</dbReference>
<dbReference type="GO" id="GO:0016020">
    <property type="term" value="C:membrane"/>
    <property type="evidence" value="ECO:0007669"/>
    <property type="project" value="InterPro"/>
</dbReference>
<dbReference type="PRINTS" id="PR01805">
    <property type="entry name" value="VACJLIPOPROT"/>
</dbReference>
<comment type="caution">
    <text evidence="4">The sequence shown here is derived from an EMBL/GenBank/DDBJ whole genome shotgun (WGS) entry which is preliminary data.</text>
</comment>
<evidence type="ECO:0000313" key="4">
    <source>
        <dbReference type="EMBL" id="MBO8416822.1"/>
    </source>
</evidence>
<dbReference type="Proteomes" id="UP000823631">
    <property type="component" value="Unassembled WGS sequence"/>
</dbReference>
<dbReference type="InterPro" id="IPR007428">
    <property type="entry name" value="MlaA"/>
</dbReference>
<organism evidence="4 5">
    <name type="scientific">Candidatus Avisuccinivibrio stercorigallinarum</name>
    <dbReference type="NCBI Taxonomy" id="2840704"/>
    <lineage>
        <taxon>Bacteria</taxon>
        <taxon>Pseudomonadati</taxon>
        <taxon>Pseudomonadota</taxon>
        <taxon>Gammaproteobacteria</taxon>
        <taxon>Aeromonadales</taxon>
        <taxon>Succinivibrionaceae</taxon>
        <taxon>Succinivibrionaceae incertae sedis</taxon>
        <taxon>Candidatus Avisuccinivibrio</taxon>
    </lineage>
</organism>
<evidence type="ECO:0000256" key="1">
    <source>
        <dbReference type="ARBA" id="ARBA00010634"/>
    </source>
</evidence>
<feature type="chain" id="PRO_5039040838" evidence="3">
    <location>
        <begin position="22"/>
        <end position="273"/>
    </location>
</feature>
<proteinExistence type="inferred from homology"/>
<dbReference type="PANTHER" id="PTHR30035">
    <property type="entry name" value="LIPOPROTEIN VACJ-RELATED"/>
    <property type="match status" value="1"/>
</dbReference>
<keyword evidence="2 3" id="KW-0732">Signal</keyword>
<keyword evidence="4" id="KW-0449">Lipoprotein</keyword>
<dbReference type="GO" id="GO:0120010">
    <property type="term" value="P:intermembrane phospholipid transfer"/>
    <property type="evidence" value="ECO:0007669"/>
    <property type="project" value="TreeGrafter"/>
</dbReference>
<gene>
    <name evidence="4" type="ORF">IAB19_10620</name>
</gene>
<protein>
    <submittedName>
        <fullName evidence="4">VacJ family lipoprotein</fullName>
    </submittedName>
</protein>
<comment type="similarity">
    <text evidence="1">Belongs to the MlaA family.</text>
</comment>
<dbReference type="Pfam" id="PF04333">
    <property type="entry name" value="MlaA"/>
    <property type="match status" value="1"/>
</dbReference>
<dbReference type="PANTHER" id="PTHR30035:SF3">
    <property type="entry name" value="INTERMEMBRANE PHOSPHOLIPID TRANSPORT SYSTEM LIPOPROTEIN MLAA"/>
    <property type="match status" value="1"/>
</dbReference>
<evidence type="ECO:0000256" key="2">
    <source>
        <dbReference type="ARBA" id="ARBA00022729"/>
    </source>
</evidence>
<evidence type="ECO:0000256" key="3">
    <source>
        <dbReference type="SAM" id="SignalP"/>
    </source>
</evidence>
<accession>A0A9D9DD26</accession>
<reference evidence="4" key="2">
    <citation type="journal article" date="2021" name="PeerJ">
        <title>Extensive microbial diversity within the chicken gut microbiome revealed by metagenomics and culture.</title>
        <authorList>
            <person name="Gilroy R."/>
            <person name="Ravi A."/>
            <person name="Getino M."/>
            <person name="Pursley I."/>
            <person name="Horton D.L."/>
            <person name="Alikhan N.F."/>
            <person name="Baker D."/>
            <person name="Gharbi K."/>
            <person name="Hall N."/>
            <person name="Watson M."/>
            <person name="Adriaenssens E.M."/>
            <person name="Foster-Nyarko E."/>
            <person name="Jarju S."/>
            <person name="Secka A."/>
            <person name="Antonio M."/>
            <person name="Oren A."/>
            <person name="Chaudhuri R.R."/>
            <person name="La Ragione R."/>
            <person name="Hildebrand F."/>
            <person name="Pallen M.J."/>
        </authorList>
    </citation>
    <scope>NUCLEOTIDE SEQUENCE</scope>
    <source>
        <strain evidence="4">17213</strain>
    </source>
</reference>
<name>A0A9D9DD26_9GAMM</name>